<dbReference type="SUPFAM" id="SSF52980">
    <property type="entry name" value="Restriction endonuclease-like"/>
    <property type="match status" value="1"/>
</dbReference>
<dbReference type="Gene3D" id="3.40.1350.10">
    <property type="match status" value="1"/>
</dbReference>
<dbReference type="GO" id="GO:0003676">
    <property type="term" value="F:nucleic acid binding"/>
    <property type="evidence" value="ECO:0007669"/>
    <property type="project" value="InterPro"/>
</dbReference>
<evidence type="ECO:0000256" key="2">
    <source>
        <dbReference type="HAMAP-Rule" id="MF_00048"/>
    </source>
</evidence>
<dbReference type="InterPro" id="IPR003509">
    <property type="entry name" value="UPF0102_YraN-like"/>
</dbReference>
<reference evidence="3 4" key="1">
    <citation type="submission" date="2018-06" db="EMBL/GenBank/DDBJ databases">
        <authorList>
            <consortium name="Pathogen Informatics"/>
            <person name="Doyle S."/>
        </authorList>
    </citation>
    <scope>NUCLEOTIDE SEQUENCE [LARGE SCALE GENOMIC DNA]</scope>
    <source>
        <strain evidence="3 4">NCTC12410</strain>
    </source>
</reference>
<dbReference type="InterPro" id="IPR011335">
    <property type="entry name" value="Restrct_endonuc-II-like"/>
</dbReference>
<dbReference type="AlphaFoldDB" id="A0A377J5T4"/>
<dbReference type="Proteomes" id="UP000254841">
    <property type="component" value="Unassembled WGS sequence"/>
</dbReference>
<dbReference type="InterPro" id="IPR011856">
    <property type="entry name" value="tRNA_endonuc-like_dom_sf"/>
</dbReference>
<keyword evidence="3" id="KW-0255">Endonuclease</keyword>
<dbReference type="PANTHER" id="PTHR34039">
    <property type="entry name" value="UPF0102 PROTEIN YRAN"/>
    <property type="match status" value="1"/>
</dbReference>
<keyword evidence="3" id="KW-0540">Nuclease</keyword>
<proteinExistence type="inferred from homology"/>
<evidence type="ECO:0000313" key="3">
    <source>
        <dbReference type="EMBL" id="STO97820.1"/>
    </source>
</evidence>
<dbReference type="PANTHER" id="PTHR34039:SF1">
    <property type="entry name" value="UPF0102 PROTEIN YRAN"/>
    <property type="match status" value="1"/>
</dbReference>
<gene>
    <name evidence="3" type="ORF">NCTC12410_01657</name>
</gene>
<accession>A0A377J5T4</accession>
<keyword evidence="3" id="KW-0378">Hydrolase</keyword>
<dbReference type="Pfam" id="PF02021">
    <property type="entry name" value="UPF0102"/>
    <property type="match status" value="1"/>
</dbReference>
<dbReference type="OrthoDB" id="9794876at2"/>
<dbReference type="EMBL" id="UGHV01000001">
    <property type="protein sequence ID" value="STO97820.1"/>
    <property type="molecule type" value="Genomic_DNA"/>
</dbReference>
<comment type="similarity">
    <text evidence="1 2">Belongs to the UPF0102 family.</text>
</comment>
<organism evidence="3 4">
    <name type="scientific">Helicobacter canis</name>
    <dbReference type="NCBI Taxonomy" id="29419"/>
    <lineage>
        <taxon>Bacteria</taxon>
        <taxon>Pseudomonadati</taxon>
        <taxon>Campylobacterota</taxon>
        <taxon>Epsilonproteobacteria</taxon>
        <taxon>Campylobacterales</taxon>
        <taxon>Helicobacteraceae</taxon>
        <taxon>Helicobacter</taxon>
    </lineage>
</organism>
<dbReference type="HAMAP" id="MF_00048">
    <property type="entry name" value="UPF0102"/>
    <property type="match status" value="1"/>
</dbReference>
<evidence type="ECO:0000256" key="1">
    <source>
        <dbReference type="ARBA" id="ARBA00006738"/>
    </source>
</evidence>
<dbReference type="GO" id="GO:0004519">
    <property type="term" value="F:endonuclease activity"/>
    <property type="evidence" value="ECO:0007669"/>
    <property type="project" value="UniProtKB-KW"/>
</dbReference>
<sequence length="150" mass="17146">MPTHTPRNQSRSKGVAGEEKACKWLESKGFKILARNYCTQFGEIDIIALRDNLLHFIEVKTFAADSLSPRYAITTKKLEKIYASIDVLLFTCRDLWLATESTIPKCKHDTYAIIRTLQALHIDPQNCQYCVDALLIWGDNIELLENISLE</sequence>
<evidence type="ECO:0000313" key="4">
    <source>
        <dbReference type="Proteomes" id="UP000254841"/>
    </source>
</evidence>
<name>A0A377J5T4_9HELI</name>
<protein>
    <recommendedName>
        <fullName evidence="2">UPF0102 protein NCTC12410_01657</fullName>
    </recommendedName>
</protein>